<dbReference type="GO" id="GO:0004177">
    <property type="term" value="F:aminopeptidase activity"/>
    <property type="evidence" value="ECO:0007669"/>
    <property type="project" value="UniProtKB-KW"/>
</dbReference>
<reference evidence="6" key="1">
    <citation type="submission" date="2021-02" db="EMBL/GenBank/DDBJ databases">
        <title>Infant gut strain persistence is associated with maternal origin, phylogeny, and functional potential including surface adhesion and iron acquisition.</title>
        <authorList>
            <person name="Lou Y.C."/>
        </authorList>
    </citation>
    <scope>NUCLEOTIDE SEQUENCE</scope>
    <source>
        <strain evidence="6">L3_106_000M1_dasL3_106_000M1_concoct_15</strain>
    </source>
</reference>
<dbReference type="CDD" id="cd01092">
    <property type="entry name" value="APP-like"/>
    <property type="match status" value="1"/>
</dbReference>
<dbReference type="InterPro" id="IPR001131">
    <property type="entry name" value="Peptidase_M24B_aminopep-P_CS"/>
</dbReference>
<feature type="domain" description="Creatinase N-terminal" evidence="5">
    <location>
        <begin position="6"/>
        <end position="118"/>
    </location>
</feature>
<feature type="domain" description="Peptidase M24" evidence="4">
    <location>
        <begin position="132"/>
        <end position="333"/>
    </location>
</feature>
<keyword evidence="6" id="KW-0031">Aminopeptidase</keyword>
<dbReference type="Gene3D" id="3.40.350.10">
    <property type="entry name" value="Creatinase/prolidase N-terminal domain"/>
    <property type="match status" value="1"/>
</dbReference>
<evidence type="ECO:0000313" key="6">
    <source>
        <dbReference type="EMBL" id="MBS5519621.1"/>
    </source>
</evidence>
<dbReference type="InterPro" id="IPR000994">
    <property type="entry name" value="Pept_M24"/>
</dbReference>
<dbReference type="SUPFAM" id="SSF55920">
    <property type="entry name" value="Creatinase/aminopeptidase"/>
    <property type="match status" value="1"/>
</dbReference>
<evidence type="ECO:0000256" key="1">
    <source>
        <dbReference type="ARBA" id="ARBA00022723"/>
    </source>
</evidence>
<keyword evidence="6" id="KW-0645">Protease</keyword>
<comment type="caution">
    <text evidence="6">The sequence shown here is derived from an EMBL/GenBank/DDBJ whole genome shotgun (WGS) entry which is preliminary data.</text>
</comment>
<evidence type="ECO:0000313" key="7">
    <source>
        <dbReference type="Proteomes" id="UP000754226"/>
    </source>
</evidence>
<comment type="similarity">
    <text evidence="3">Belongs to the peptidase M24B family.</text>
</comment>
<accession>A0A943I4J6</accession>
<keyword evidence="2" id="KW-0378">Hydrolase</keyword>
<evidence type="ECO:0000256" key="2">
    <source>
        <dbReference type="ARBA" id="ARBA00022801"/>
    </source>
</evidence>
<dbReference type="GO" id="GO:0046872">
    <property type="term" value="F:metal ion binding"/>
    <property type="evidence" value="ECO:0007669"/>
    <property type="project" value="UniProtKB-KW"/>
</dbReference>
<dbReference type="Pfam" id="PF00557">
    <property type="entry name" value="Peptidase_M24"/>
    <property type="match status" value="1"/>
</dbReference>
<sequence length="350" mass="38584">MKPLLTLRTFLQEEGVQGIFIKGDSSIRYFTGFTGGESLLYVDANRAVLITDSRYILQAQQQAPECEVLEHQHGLFSVVDQVRPARRLALDGDYFSYTEATALQKALPEASFKSVNLVFLRAVKTPEEQKKLFKAAAIADDAFHELIPHIKVGRRESELAAELEYNMRKRGAQKTSFDTIVASGVRSALPHGVASNKVIEEGDFVTFDFGCIYDGYCSDMTRTVVMGKAAPWQKEIYEIVLAANELGEEVLFPGKTGIEVDQAVRDFIASKGYGAYFGHGLGHGVGLDIHEKPNLNKGNPDPIPLDAIVTVEPGIYLPGKGGVRIEDTVIVTAWGCERLTLVEKELMEIL</sequence>
<name>A0A943I4J6_9FIRM</name>
<dbReference type="PANTHER" id="PTHR46112:SF3">
    <property type="entry name" value="AMINOPEPTIDASE YPDF"/>
    <property type="match status" value="1"/>
</dbReference>
<organism evidence="6 7">
    <name type="scientific">Acidaminococcus intestini</name>
    <dbReference type="NCBI Taxonomy" id="187327"/>
    <lineage>
        <taxon>Bacteria</taxon>
        <taxon>Bacillati</taxon>
        <taxon>Bacillota</taxon>
        <taxon>Negativicutes</taxon>
        <taxon>Acidaminococcales</taxon>
        <taxon>Acidaminococcaceae</taxon>
        <taxon>Acidaminococcus</taxon>
    </lineage>
</organism>
<dbReference type="InterPro" id="IPR050659">
    <property type="entry name" value="Peptidase_M24B"/>
</dbReference>
<dbReference type="AlphaFoldDB" id="A0A943I4J6"/>
<dbReference type="InterPro" id="IPR036005">
    <property type="entry name" value="Creatinase/aminopeptidase-like"/>
</dbReference>
<dbReference type="Pfam" id="PF01321">
    <property type="entry name" value="Creatinase_N"/>
    <property type="match status" value="1"/>
</dbReference>
<dbReference type="PANTHER" id="PTHR46112">
    <property type="entry name" value="AMINOPEPTIDASE"/>
    <property type="match status" value="1"/>
</dbReference>
<protein>
    <submittedName>
        <fullName evidence="6">Aminopeptidase P family protein</fullName>
    </submittedName>
</protein>
<dbReference type="SUPFAM" id="SSF53092">
    <property type="entry name" value="Creatinase/prolidase N-terminal domain"/>
    <property type="match status" value="1"/>
</dbReference>
<dbReference type="EMBL" id="JAGZCZ010000005">
    <property type="protein sequence ID" value="MBS5519621.1"/>
    <property type="molecule type" value="Genomic_DNA"/>
</dbReference>
<proteinExistence type="inferred from homology"/>
<dbReference type="Proteomes" id="UP000754226">
    <property type="component" value="Unassembled WGS sequence"/>
</dbReference>
<keyword evidence="1 3" id="KW-0479">Metal-binding</keyword>
<evidence type="ECO:0000259" key="5">
    <source>
        <dbReference type="Pfam" id="PF01321"/>
    </source>
</evidence>
<dbReference type="Gene3D" id="3.90.230.10">
    <property type="entry name" value="Creatinase/methionine aminopeptidase superfamily"/>
    <property type="match status" value="1"/>
</dbReference>
<evidence type="ECO:0000256" key="3">
    <source>
        <dbReference type="RuleBase" id="RU000590"/>
    </source>
</evidence>
<dbReference type="PROSITE" id="PS00491">
    <property type="entry name" value="PROLINE_PEPTIDASE"/>
    <property type="match status" value="1"/>
</dbReference>
<gene>
    <name evidence="6" type="ORF">KHX13_04730</name>
</gene>
<dbReference type="InterPro" id="IPR029149">
    <property type="entry name" value="Creatin/AminoP/Spt16_N"/>
</dbReference>
<dbReference type="InterPro" id="IPR000587">
    <property type="entry name" value="Creatinase_N"/>
</dbReference>
<evidence type="ECO:0000259" key="4">
    <source>
        <dbReference type="Pfam" id="PF00557"/>
    </source>
</evidence>